<protein>
    <submittedName>
        <fullName evidence="1">Uncharacterized protein</fullName>
    </submittedName>
</protein>
<keyword evidence="2" id="KW-1185">Reference proteome</keyword>
<organism evidence="1 2">
    <name type="scientific">Populus alba</name>
    <name type="common">White poplar</name>
    <dbReference type="NCBI Taxonomy" id="43335"/>
    <lineage>
        <taxon>Eukaryota</taxon>
        <taxon>Viridiplantae</taxon>
        <taxon>Streptophyta</taxon>
        <taxon>Embryophyta</taxon>
        <taxon>Tracheophyta</taxon>
        <taxon>Spermatophyta</taxon>
        <taxon>Magnoliopsida</taxon>
        <taxon>eudicotyledons</taxon>
        <taxon>Gunneridae</taxon>
        <taxon>Pentapetalae</taxon>
        <taxon>rosids</taxon>
        <taxon>fabids</taxon>
        <taxon>Malpighiales</taxon>
        <taxon>Salicaceae</taxon>
        <taxon>Saliceae</taxon>
        <taxon>Populus</taxon>
    </lineage>
</organism>
<proteinExistence type="predicted"/>
<evidence type="ECO:0000313" key="2">
    <source>
        <dbReference type="Proteomes" id="UP000309997"/>
    </source>
</evidence>
<evidence type="ECO:0000313" key="1">
    <source>
        <dbReference type="EMBL" id="KAL3578640.1"/>
    </source>
</evidence>
<reference evidence="1 2" key="1">
    <citation type="journal article" date="2024" name="Plant Biotechnol. J.">
        <title>Genome and CRISPR/Cas9 system of a widespread forest tree (Populus alba) in the world.</title>
        <authorList>
            <person name="Liu Y.J."/>
            <person name="Jiang P.F."/>
            <person name="Han X.M."/>
            <person name="Li X.Y."/>
            <person name="Wang H.M."/>
            <person name="Wang Y.J."/>
            <person name="Wang X.X."/>
            <person name="Zeng Q.Y."/>
        </authorList>
    </citation>
    <scope>NUCLEOTIDE SEQUENCE [LARGE SCALE GENOMIC DNA]</scope>
    <source>
        <strain evidence="2">cv. PAL-ZL1</strain>
    </source>
</reference>
<name>A0ACC4BJ88_POPAL</name>
<dbReference type="Proteomes" id="UP000309997">
    <property type="component" value="Unassembled WGS sequence"/>
</dbReference>
<gene>
    <name evidence="1" type="ORF">D5086_020144</name>
</gene>
<dbReference type="EMBL" id="RCHU02000010">
    <property type="protein sequence ID" value="KAL3578640.1"/>
    <property type="molecule type" value="Genomic_DNA"/>
</dbReference>
<accession>A0ACC4BJ88</accession>
<sequence>MVAMNCRTCIAPRVVGTSSWSGWSRFGVRTGKTMISKEPPPPRSVAQDPSTIQQMFSGKDLVNCAGKIDGVRQGLLANR</sequence>
<comment type="caution">
    <text evidence="1">The sequence shown here is derived from an EMBL/GenBank/DDBJ whole genome shotgun (WGS) entry which is preliminary data.</text>
</comment>